<keyword evidence="1" id="KW-0472">Membrane</keyword>
<feature type="transmembrane region" description="Helical" evidence="1">
    <location>
        <begin position="43"/>
        <end position="62"/>
    </location>
</feature>
<protein>
    <submittedName>
        <fullName evidence="2">T7 class I MHC gene exon 5</fullName>
    </submittedName>
</protein>
<organism evidence="2">
    <name type="scientific">Mus musculus</name>
    <name type="common">Mouse</name>
    <dbReference type="NCBI Taxonomy" id="10090"/>
    <lineage>
        <taxon>Eukaryota</taxon>
        <taxon>Metazoa</taxon>
        <taxon>Chordata</taxon>
        <taxon>Craniata</taxon>
        <taxon>Vertebrata</taxon>
        <taxon>Euteleostomi</taxon>
        <taxon>Mammalia</taxon>
        <taxon>Eutheria</taxon>
        <taxon>Euarchontoglires</taxon>
        <taxon>Glires</taxon>
        <taxon>Rodentia</taxon>
        <taxon>Myomorpha</taxon>
        <taxon>Muroidea</taxon>
        <taxon>Muridae</taxon>
        <taxon>Murinae</taxon>
        <taxon>Mus</taxon>
        <taxon>Mus</taxon>
    </lineage>
</organism>
<proteinExistence type="predicted"/>
<keyword evidence="1" id="KW-1133">Transmembrane helix</keyword>
<accession>Q31236</accession>
<reference evidence="2" key="2">
    <citation type="submission" date="1989-08" db="EMBL/GenBank/DDBJ databases">
        <authorList>
            <person name="Brorson K."/>
        </authorList>
    </citation>
    <scope>NUCLEOTIDE SEQUENCE</scope>
    <source>
        <strain evidence="2">domesticus</strain>
    </source>
</reference>
<evidence type="ECO:0000256" key="1">
    <source>
        <dbReference type="SAM" id="Phobius"/>
    </source>
</evidence>
<feature type="transmembrane region" description="Helical" evidence="1">
    <location>
        <begin position="12"/>
        <end position="37"/>
    </location>
</feature>
<keyword evidence="1" id="KW-0812">Transmembrane</keyword>
<dbReference type="EMBL" id="X16213">
    <property type="protein sequence ID" value="CAA34332.1"/>
    <property type="molecule type" value="Genomic_DNA"/>
</dbReference>
<dbReference type="AlphaFoldDB" id="Q31236"/>
<evidence type="ECO:0000313" key="2">
    <source>
        <dbReference type="EMBL" id="CAA34332.1"/>
    </source>
</evidence>
<reference evidence="2" key="1">
    <citation type="journal article" date="1989" name="J. Exp. Med.">
        <title>Comparison of exon 5 sequences from 35 class I genes of the BALB/c mouse.</title>
        <authorList>
            <person name="Brorson K.A."/>
            <person name="Hunt S.W. III"/>
            <person name="Hunkapiller T."/>
            <person name="Sun Y.H."/>
            <person name="Cheroutre H."/>
            <person name="Nickerson D.A."/>
            <person name="Hood L."/>
        </authorList>
    </citation>
    <scope>NUCLEOTIDE SEQUENCE</scope>
    <source>
        <strain evidence="2">domesticus</strain>
    </source>
</reference>
<sequence length="63" mass="7154">PPPSTLHTSNFALSVVLLAVTFNLPMVVFLFVYLFLVGWLVCWFWFFETGFLCVALAVLKLTL</sequence>
<name>Q31236_MOUSE</name>
<dbReference type="PIR" id="PS0135">
    <property type="entry name" value="PS0135"/>
</dbReference>